<proteinExistence type="predicted"/>
<dbReference type="HOGENOM" id="CLU_047666_0_0_2"/>
<reference evidence="3 6" key="1">
    <citation type="journal article" date="2015" name="ISME J.">
        <title>Elemental sulfur and acetate can support life of a novel strictly anaerobic haloarchaeon.</title>
        <authorList>
            <person name="Sorokin D.Y."/>
            <person name="Kublanov I.V."/>
            <person name="Gavrilov S.N."/>
            <person name="Rojo D."/>
            <person name="Roman P."/>
            <person name="Golyshin P.N."/>
            <person name="Slepak V.Z."/>
            <person name="Smedile F."/>
            <person name="Ferrer M."/>
            <person name="Messina E."/>
            <person name="La Cono V."/>
            <person name="Yakimov M.M."/>
        </authorList>
    </citation>
    <scope>NUCLEOTIDE SEQUENCE [LARGE SCALE GENOMIC DNA]</scope>
    <source>
        <strain evidence="3 6">HSR2</strain>
    </source>
</reference>
<reference evidence="4 5" key="3">
    <citation type="journal article" date="2016" name="Stand. Genomic Sci.">
        <title>Complete genome sequence of 'Halanaeroarchaeum sulfurireducens' M27-SA2, a sulfur-reducing and acetate-oxidizing haloarchaeon from the deep-sea hypersaline anoxic lake Medee.</title>
        <authorList>
            <person name="Messina E."/>
            <person name="Sorokin D.Y."/>
            <person name="Kublanov I.V."/>
            <person name="Toshchakov S."/>
            <person name="Lopatina A."/>
            <person name="Arcadi E."/>
            <person name="Smedile F."/>
            <person name="La Spada G."/>
            <person name="La Cono V."/>
            <person name="Yakimov M.M."/>
        </authorList>
    </citation>
    <scope>NUCLEOTIDE SEQUENCE [LARGE SCALE GENOMIC DNA]</scope>
    <source>
        <strain evidence="4 5">M27-SA2</strain>
    </source>
</reference>
<dbReference type="KEGG" id="hsf:HLASA_1420"/>
<reference evidence="5" key="2">
    <citation type="submission" date="2015-05" db="EMBL/GenBank/DDBJ databases">
        <title>Complete genome sequence of Halanaeroarchaeum sulfurireducens type strain M27-SA2, a sulfate-reducer haloarchaeon from marine anoxic lake Medee.</title>
        <authorList>
            <person name="Messina E."/>
            <person name="Kublanov I.V."/>
            <person name="Toshchakov S."/>
            <person name="Arcadi E."/>
            <person name="La Spada G."/>
            <person name="La Cono V."/>
            <person name="Yakimov M.M."/>
        </authorList>
    </citation>
    <scope>NUCLEOTIDE SEQUENCE [LARGE SCALE GENOMIC DNA]</scope>
    <source>
        <strain evidence="5">M27-SA2</strain>
    </source>
</reference>
<evidence type="ECO:0000313" key="4">
    <source>
        <dbReference type="EMBL" id="ALG82310.1"/>
    </source>
</evidence>
<dbReference type="EMBL" id="CP011564">
    <property type="protein sequence ID" value="ALG82310.1"/>
    <property type="molecule type" value="Genomic_DNA"/>
</dbReference>
<accession>A0A0F7P9U2</accession>
<dbReference type="Gene3D" id="3.40.5.50">
    <property type="match status" value="1"/>
</dbReference>
<dbReference type="GeneID" id="26010763"/>
<dbReference type="Proteomes" id="UP000069906">
    <property type="component" value="Chromosome"/>
</dbReference>
<dbReference type="InterPro" id="IPR054314">
    <property type="entry name" value="Gins51_C"/>
</dbReference>
<dbReference type="Pfam" id="PF22090">
    <property type="entry name" value="Gins51_C"/>
    <property type="match status" value="1"/>
</dbReference>
<dbReference type="Proteomes" id="UP000060390">
    <property type="component" value="Chromosome"/>
</dbReference>
<sequence length="260" mass="28077">MDLEELRAVQTRERATDGLQELRDSFYADVATYIQELREERDRVAAEADEPFRNDTVNELTDEIEVAEQVAEAIYERRIGKLVKQASLAAAGMPDDQTGLTNEERDLYTDLVDRIKENKQGVLDVIAGDAPIEAERGAADTEPGSNDESDAASTHPADDPPESPADPSQNGTGAPAAEAMGGGPDAETNSADETDVGEAATQSDSAADDVETTTVRVTSDVGEIFGVDEREYSLYEDDVVQLPTENAEPLLERDAAEKLE</sequence>
<dbReference type="STRING" id="1604004.HLASA_1420"/>
<evidence type="ECO:0000313" key="3">
    <source>
        <dbReference type="EMBL" id="AKH97916.1"/>
    </source>
</evidence>
<name>A0A0F7P9U2_9EURY</name>
<feature type="region of interest" description="Disordered" evidence="1">
    <location>
        <begin position="135"/>
        <end position="214"/>
    </location>
</feature>
<dbReference type="Gene3D" id="1.20.58.1030">
    <property type="match status" value="1"/>
</dbReference>
<dbReference type="RefSeq" id="WP_050048625.1">
    <property type="nucleotide sequence ID" value="NZ_CP008874.1"/>
</dbReference>
<feature type="domain" description="Gins51 C-terminal" evidence="2">
    <location>
        <begin position="214"/>
        <end position="259"/>
    </location>
</feature>
<dbReference type="PATRIC" id="fig|1604004.4.peg.1498"/>
<dbReference type="OrthoDB" id="157576at2157"/>
<dbReference type="EMBL" id="CP008874">
    <property type="protein sequence ID" value="AKH97916.1"/>
    <property type="molecule type" value="Genomic_DNA"/>
</dbReference>
<evidence type="ECO:0000256" key="1">
    <source>
        <dbReference type="SAM" id="MobiDB-lite"/>
    </source>
</evidence>
<dbReference type="CDD" id="cd11714">
    <property type="entry name" value="GINS_A_archaea"/>
    <property type="match status" value="1"/>
</dbReference>
<evidence type="ECO:0000313" key="6">
    <source>
        <dbReference type="Proteomes" id="UP000069906"/>
    </source>
</evidence>
<dbReference type="KEGG" id="hsu:HLASF_1433"/>
<protein>
    <recommendedName>
        <fullName evidence="2">Gins51 C-terminal domain-containing protein</fullName>
    </recommendedName>
</protein>
<keyword evidence="6" id="KW-1185">Reference proteome</keyword>
<dbReference type="AlphaFoldDB" id="A0A0F7P9U2"/>
<feature type="compositionally biased region" description="Low complexity" evidence="1">
    <location>
        <begin position="165"/>
        <end position="179"/>
    </location>
</feature>
<evidence type="ECO:0000259" key="2">
    <source>
        <dbReference type="Pfam" id="PF22090"/>
    </source>
</evidence>
<organism evidence="3 6">
    <name type="scientific">Halanaeroarchaeum sulfurireducens</name>
    <dbReference type="NCBI Taxonomy" id="1604004"/>
    <lineage>
        <taxon>Archaea</taxon>
        <taxon>Methanobacteriati</taxon>
        <taxon>Methanobacteriota</taxon>
        <taxon>Stenosarchaea group</taxon>
        <taxon>Halobacteria</taxon>
        <taxon>Halobacteriales</taxon>
        <taxon>Halobacteriaceae</taxon>
        <taxon>Halanaeroarchaeum</taxon>
    </lineage>
</organism>
<gene>
    <name evidence="4" type="ORF">HLASA_1420</name>
    <name evidence="3" type="ORF">HLASF_1433</name>
</gene>
<evidence type="ECO:0000313" key="5">
    <source>
        <dbReference type="Proteomes" id="UP000060390"/>
    </source>
</evidence>